<keyword evidence="6" id="KW-0206">Cytoskeleton</keyword>
<dbReference type="InterPro" id="IPR039915">
    <property type="entry name" value="TACC"/>
</dbReference>
<evidence type="ECO:0000313" key="10">
    <source>
        <dbReference type="Proteomes" id="UP000663864"/>
    </source>
</evidence>
<sequence length="295" mass="34702">MSTSSDVDDDPLNLRQKLSLLPSVSSTASSFHEDDEYRIKDINTRSLTDFMNAEKKIFQPTAEIDMIKSLIMSNDNPMEKSSLFRSLIEHTEPTINAQELTEHFSSAKREQKNSKTNQIDEHLLRPFSECVEQYYRILYRVCECTEELKQELRHVKSERDQMSEDLINAENAYADVKKRNEKLKLIINEHKTNTETLKRFSEESVRYTEEQKQKYAVLKQHAQEKLNEANNEIERLRQTHVSEIEGIQTQLRYAQLRVQSLEQELKSVKQELEQKKKENTELTNICDELLATNKR</sequence>
<protein>
    <recommendedName>
        <fullName evidence="8">Transforming acidic coiled-coil-containing protein C-terminal domain-containing protein</fullName>
    </recommendedName>
</protein>
<keyword evidence="4" id="KW-0597">Phosphoprotein</keyword>
<accession>A0A814JKI8</accession>
<reference evidence="9" key="1">
    <citation type="submission" date="2021-02" db="EMBL/GenBank/DDBJ databases">
        <authorList>
            <person name="Nowell W R."/>
        </authorList>
    </citation>
    <scope>NUCLEOTIDE SEQUENCE</scope>
</reference>
<comment type="caution">
    <text evidence="9">The sequence shown here is derived from an EMBL/GenBank/DDBJ whole genome shotgun (WGS) entry which is preliminary data.</text>
</comment>
<feature type="domain" description="Transforming acidic coiled-coil-containing protein C-terminal" evidence="8">
    <location>
        <begin position="121"/>
        <end position="289"/>
    </location>
</feature>
<keyword evidence="5 7" id="KW-0175">Coiled coil</keyword>
<evidence type="ECO:0000259" key="8">
    <source>
        <dbReference type="Pfam" id="PF05010"/>
    </source>
</evidence>
<dbReference type="GO" id="GO:0007052">
    <property type="term" value="P:mitotic spindle organization"/>
    <property type="evidence" value="ECO:0007669"/>
    <property type="project" value="InterPro"/>
</dbReference>
<dbReference type="Gene3D" id="1.20.5.1700">
    <property type="match status" value="1"/>
</dbReference>
<dbReference type="GO" id="GO:0005737">
    <property type="term" value="C:cytoplasm"/>
    <property type="evidence" value="ECO:0007669"/>
    <property type="project" value="TreeGrafter"/>
</dbReference>
<evidence type="ECO:0000256" key="2">
    <source>
        <dbReference type="ARBA" id="ARBA00009423"/>
    </source>
</evidence>
<evidence type="ECO:0000256" key="3">
    <source>
        <dbReference type="ARBA" id="ARBA00022490"/>
    </source>
</evidence>
<organism evidence="9 10">
    <name type="scientific">Rotaria sordida</name>
    <dbReference type="NCBI Taxonomy" id="392033"/>
    <lineage>
        <taxon>Eukaryota</taxon>
        <taxon>Metazoa</taxon>
        <taxon>Spiralia</taxon>
        <taxon>Gnathifera</taxon>
        <taxon>Rotifera</taxon>
        <taxon>Eurotatoria</taxon>
        <taxon>Bdelloidea</taxon>
        <taxon>Philodinida</taxon>
        <taxon>Philodinidae</taxon>
        <taxon>Rotaria</taxon>
    </lineage>
</organism>
<proteinExistence type="inferred from homology"/>
<dbReference type="PANTHER" id="PTHR13924">
    <property type="entry name" value="TRANSFORMING ACIDIC COILED-COIL CONTAINING PROTEIN 1/2"/>
    <property type="match status" value="1"/>
</dbReference>
<comment type="similarity">
    <text evidence="2">Belongs to the TACC family.</text>
</comment>
<dbReference type="InterPro" id="IPR007707">
    <property type="entry name" value="TACC_C"/>
</dbReference>
<gene>
    <name evidence="9" type="ORF">ZHD862_LOCUS14436</name>
</gene>
<dbReference type="GO" id="GO:0005856">
    <property type="term" value="C:cytoskeleton"/>
    <property type="evidence" value="ECO:0007669"/>
    <property type="project" value="UniProtKB-SubCell"/>
</dbReference>
<evidence type="ECO:0000313" key="9">
    <source>
        <dbReference type="EMBL" id="CAF1038740.1"/>
    </source>
</evidence>
<evidence type="ECO:0000256" key="1">
    <source>
        <dbReference type="ARBA" id="ARBA00004245"/>
    </source>
</evidence>
<dbReference type="AlphaFoldDB" id="A0A814JKI8"/>
<evidence type="ECO:0000256" key="5">
    <source>
        <dbReference type="ARBA" id="ARBA00023054"/>
    </source>
</evidence>
<dbReference type="EMBL" id="CAJNOT010000626">
    <property type="protein sequence ID" value="CAF1038740.1"/>
    <property type="molecule type" value="Genomic_DNA"/>
</dbReference>
<dbReference type="Proteomes" id="UP000663864">
    <property type="component" value="Unassembled WGS sequence"/>
</dbReference>
<comment type="subcellular location">
    <subcellularLocation>
        <location evidence="1">Cytoplasm</location>
        <location evidence="1">Cytoskeleton</location>
    </subcellularLocation>
</comment>
<evidence type="ECO:0000256" key="7">
    <source>
        <dbReference type="SAM" id="Coils"/>
    </source>
</evidence>
<dbReference type="PANTHER" id="PTHR13924:SF10">
    <property type="entry name" value="TRANSFORMING ACIDIC COILED-COIL PROTEIN, ISOFORM K"/>
    <property type="match status" value="1"/>
</dbReference>
<evidence type="ECO:0000256" key="4">
    <source>
        <dbReference type="ARBA" id="ARBA00022553"/>
    </source>
</evidence>
<evidence type="ECO:0000256" key="6">
    <source>
        <dbReference type="ARBA" id="ARBA00023212"/>
    </source>
</evidence>
<feature type="coiled-coil region" evidence="7">
    <location>
        <begin position="145"/>
        <end position="292"/>
    </location>
</feature>
<dbReference type="Pfam" id="PF05010">
    <property type="entry name" value="TACC_C"/>
    <property type="match status" value="1"/>
</dbReference>
<keyword evidence="3" id="KW-0963">Cytoplasm</keyword>
<name>A0A814JKI8_9BILA</name>